<keyword evidence="3" id="KW-1185">Reference proteome</keyword>
<dbReference type="AlphaFoldDB" id="A0A1Y1I2R7"/>
<protein>
    <submittedName>
        <fullName evidence="2">Uncharacterized protein</fullName>
    </submittedName>
</protein>
<evidence type="ECO:0000313" key="3">
    <source>
        <dbReference type="Proteomes" id="UP000054558"/>
    </source>
</evidence>
<accession>A0A1Y1I2R7</accession>
<feature type="region of interest" description="Disordered" evidence="1">
    <location>
        <begin position="75"/>
        <end position="100"/>
    </location>
</feature>
<evidence type="ECO:0000256" key="1">
    <source>
        <dbReference type="SAM" id="MobiDB-lite"/>
    </source>
</evidence>
<feature type="non-terminal residue" evidence="2">
    <location>
        <position position="100"/>
    </location>
</feature>
<reference evidence="2 3" key="1">
    <citation type="journal article" date="2014" name="Nat. Commun.">
        <title>Klebsormidium flaccidum genome reveals primary factors for plant terrestrial adaptation.</title>
        <authorList>
            <person name="Hori K."/>
            <person name="Maruyama F."/>
            <person name="Fujisawa T."/>
            <person name="Togashi T."/>
            <person name="Yamamoto N."/>
            <person name="Seo M."/>
            <person name="Sato S."/>
            <person name="Yamada T."/>
            <person name="Mori H."/>
            <person name="Tajima N."/>
            <person name="Moriyama T."/>
            <person name="Ikeuchi M."/>
            <person name="Watanabe M."/>
            <person name="Wada H."/>
            <person name="Kobayashi K."/>
            <person name="Saito M."/>
            <person name="Masuda T."/>
            <person name="Sasaki-Sekimoto Y."/>
            <person name="Mashiguchi K."/>
            <person name="Awai K."/>
            <person name="Shimojima M."/>
            <person name="Masuda S."/>
            <person name="Iwai M."/>
            <person name="Nobusawa T."/>
            <person name="Narise T."/>
            <person name="Kondo S."/>
            <person name="Saito H."/>
            <person name="Sato R."/>
            <person name="Murakawa M."/>
            <person name="Ihara Y."/>
            <person name="Oshima-Yamada Y."/>
            <person name="Ohtaka K."/>
            <person name="Satoh M."/>
            <person name="Sonobe K."/>
            <person name="Ishii M."/>
            <person name="Ohtani R."/>
            <person name="Kanamori-Sato M."/>
            <person name="Honoki R."/>
            <person name="Miyazaki D."/>
            <person name="Mochizuki H."/>
            <person name="Umetsu J."/>
            <person name="Higashi K."/>
            <person name="Shibata D."/>
            <person name="Kamiya Y."/>
            <person name="Sato N."/>
            <person name="Nakamura Y."/>
            <person name="Tabata S."/>
            <person name="Ida S."/>
            <person name="Kurokawa K."/>
            <person name="Ohta H."/>
        </authorList>
    </citation>
    <scope>NUCLEOTIDE SEQUENCE [LARGE SCALE GENOMIC DNA]</scope>
    <source>
        <strain evidence="2 3">NIES-2285</strain>
    </source>
</reference>
<organism evidence="2 3">
    <name type="scientific">Klebsormidium nitens</name>
    <name type="common">Green alga</name>
    <name type="synonym">Ulothrix nitens</name>
    <dbReference type="NCBI Taxonomy" id="105231"/>
    <lineage>
        <taxon>Eukaryota</taxon>
        <taxon>Viridiplantae</taxon>
        <taxon>Streptophyta</taxon>
        <taxon>Klebsormidiophyceae</taxon>
        <taxon>Klebsormidiales</taxon>
        <taxon>Klebsormidiaceae</taxon>
        <taxon>Klebsormidium</taxon>
    </lineage>
</organism>
<dbReference type="Proteomes" id="UP000054558">
    <property type="component" value="Unassembled WGS sequence"/>
</dbReference>
<proteinExistence type="predicted"/>
<name>A0A1Y1I2R7_KLENI</name>
<evidence type="ECO:0000313" key="2">
    <source>
        <dbReference type="EMBL" id="GAQ83047.1"/>
    </source>
</evidence>
<feature type="compositionally biased region" description="Gly residues" evidence="1">
    <location>
        <begin position="78"/>
        <end position="87"/>
    </location>
</feature>
<gene>
    <name evidence="2" type="ORF">KFL_001340010</name>
</gene>
<dbReference type="EMBL" id="DF237083">
    <property type="protein sequence ID" value="GAQ83047.1"/>
    <property type="molecule type" value="Genomic_DNA"/>
</dbReference>
<sequence length="100" mass="10536">MVTIRQALESVPRITSAEVELLLRHIRAAGFNDDEPADGVFLDLNPAKIHVYGKLDPLDGKHQLILQRAQSTSAAAARGGGAEGAGASGAVEMPDVDYGR</sequence>